<sequence>MDATARRTATLPAANRPRVSEQIAPHNSHSGYDWVFEHIPTSSHSQPALPASLAPSADYPSDRTHPVSTIPASETGINSAAPTHTSTDKWSLGAQRTAAALTDRLMSSSAIKVQGVGRGSVDNRRRQGSTATNIDVKGYETRPAGHQHANLPNNPVEDIMLYPSAVQLRTPSSGPAEGSRPRSAHARIYRGEQVFSLTEVNPQSSGQCQAGSSRLTTPHIPQISNQEPKNATYELPHRAAFSSSRSMNMPSCPHISGSEVVAFAPGFQSIIRDLYLPREFRQWKQLVRAGVLIVGLVERLREECDYNMGQLQELLRKSEDISPLEWISEWLDLQPPTRFGCPKASVKNPLMLLYPPYTAPHDWLPFWTRSACIVFRTLLGLKVCSPNPSIGPKRYLMDPSEWEAWADDVLWVFCQLIDLYTGEASSGYPLNSHPPPKLCGSPALIPGYNERAPQNPSSVIGSSSHKRRRERTEYTLNGKTAEARGGEAGITTEGGNVRIEDEDERNADGHDDGKEGEVIPDADGYDDGTEEEVTSEGGDSEGASGAVMS</sequence>
<feature type="compositionally biased region" description="Acidic residues" evidence="1">
    <location>
        <begin position="518"/>
        <end position="534"/>
    </location>
</feature>
<feature type="region of interest" description="Disordered" evidence="1">
    <location>
        <begin position="1"/>
        <end position="26"/>
    </location>
</feature>
<evidence type="ECO:0000256" key="1">
    <source>
        <dbReference type="SAM" id="MobiDB-lite"/>
    </source>
</evidence>
<feature type="compositionally biased region" description="Low complexity" evidence="1">
    <location>
        <begin position="535"/>
        <end position="549"/>
    </location>
</feature>
<name>A0A5C3P4K5_9APHY</name>
<gene>
    <name evidence="2" type="ORF">K466DRAFT_567604</name>
</gene>
<accession>A0A5C3P4K5</accession>
<feature type="compositionally biased region" description="Basic and acidic residues" evidence="1">
    <location>
        <begin position="506"/>
        <end position="517"/>
    </location>
</feature>
<proteinExistence type="predicted"/>
<dbReference type="Proteomes" id="UP000308197">
    <property type="component" value="Unassembled WGS sequence"/>
</dbReference>
<protein>
    <submittedName>
        <fullName evidence="2">Uncharacterized protein</fullName>
    </submittedName>
</protein>
<feature type="compositionally biased region" description="Polar residues" evidence="1">
    <location>
        <begin position="202"/>
        <end position="216"/>
    </location>
</feature>
<feature type="compositionally biased region" description="Low complexity" evidence="1">
    <location>
        <begin position="6"/>
        <end position="17"/>
    </location>
</feature>
<feature type="compositionally biased region" description="Polar residues" evidence="1">
    <location>
        <begin position="66"/>
        <end position="89"/>
    </location>
</feature>
<dbReference type="InParanoid" id="A0A5C3P4K5"/>
<evidence type="ECO:0000313" key="2">
    <source>
        <dbReference type="EMBL" id="TFK83807.1"/>
    </source>
</evidence>
<organism evidence="2 3">
    <name type="scientific">Polyporus arcularius HHB13444</name>
    <dbReference type="NCBI Taxonomy" id="1314778"/>
    <lineage>
        <taxon>Eukaryota</taxon>
        <taxon>Fungi</taxon>
        <taxon>Dikarya</taxon>
        <taxon>Basidiomycota</taxon>
        <taxon>Agaricomycotina</taxon>
        <taxon>Agaricomycetes</taxon>
        <taxon>Polyporales</taxon>
        <taxon>Polyporaceae</taxon>
        <taxon>Polyporus</taxon>
    </lineage>
</organism>
<feature type="compositionally biased region" description="Low complexity" evidence="1">
    <location>
        <begin position="43"/>
        <end position="59"/>
    </location>
</feature>
<dbReference type="EMBL" id="ML211364">
    <property type="protein sequence ID" value="TFK83807.1"/>
    <property type="molecule type" value="Genomic_DNA"/>
</dbReference>
<feature type="compositionally biased region" description="Polar residues" evidence="1">
    <location>
        <begin position="452"/>
        <end position="463"/>
    </location>
</feature>
<dbReference type="AlphaFoldDB" id="A0A5C3P4K5"/>
<reference evidence="2 3" key="1">
    <citation type="journal article" date="2019" name="Nat. Ecol. Evol.">
        <title>Megaphylogeny resolves global patterns of mushroom evolution.</title>
        <authorList>
            <person name="Varga T."/>
            <person name="Krizsan K."/>
            <person name="Foldi C."/>
            <person name="Dima B."/>
            <person name="Sanchez-Garcia M."/>
            <person name="Sanchez-Ramirez S."/>
            <person name="Szollosi G.J."/>
            <person name="Szarkandi J.G."/>
            <person name="Papp V."/>
            <person name="Albert L."/>
            <person name="Andreopoulos W."/>
            <person name="Angelini C."/>
            <person name="Antonin V."/>
            <person name="Barry K.W."/>
            <person name="Bougher N.L."/>
            <person name="Buchanan P."/>
            <person name="Buyck B."/>
            <person name="Bense V."/>
            <person name="Catcheside P."/>
            <person name="Chovatia M."/>
            <person name="Cooper J."/>
            <person name="Damon W."/>
            <person name="Desjardin D."/>
            <person name="Finy P."/>
            <person name="Geml J."/>
            <person name="Haridas S."/>
            <person name="Hughes K."/>
            <person name="Justo A."/>
            <person name="Karasinski D."/>
            <person name="Kautmanova I."/>
            <person name="Kiss B."/>
            <person name="Kocsube S."/>
            <person name="Kotiranta H."/>
            <person name="LaButti K.M."/>
            <person name="Lechner B.E."/>
            <person name="Liimatainen K."/>
            <person name="Lipzen A."/>
            <person name="Lukacs Z."/>
            <person name="Mihaltcheva S."/>
            <person name="Morgado L.N."/>
            <person name="Niskanen T."/>
            <person name="Noordeloos M.E."/>
            <person name="Ohm R.A."/>
            <person name="Ortiz-Santana B."/>
            <person name="Ovrebo C."/>
            <person name="Racz N."/>
            <person name="Riley R."/>
            <person name="Savchenko A."/>
            <person name="Shiryaev A."/>
            <person name="Soop K."/>
            <person name="Spirin V."/>
            <person name="Szebenyi C."/>
            <person name="Tomsovsky M."/>
            <person name="Tulloss R.E."/>
            <person name="Uehling J."/>
            <person name="Grigoriev I.V."/>
            <person name="Vagvolgyi C."/>
            <person name="Papp T."/>
            <person name="Martin F.M."/>
            <person name="Miettinen O."/>
            <person name="Hibbett D.S."/>
            <person name="Nagy L.G."/>
        </authorList>
    </citation>
    <scope>NUCLEOTIDE SEQUENCE [LARGE SCALE GENOMIC DNA]</scope>
    <source>
        <strain evidence="2 3">HHB13444</strain>
    </source>
</reference>
<evidence type="ECO:0000313" key="3">
    <source>
        <dbReference type="Proteomes" id="UP000308197"/>
    </source>
</evidence>
<keyword evidence="3" id="KW-1185">Reference proteome</keyword>
<feature type="region of interest" description="Disordered" evidence="1">
    <location>
        <begin position="43"/>
        <end position="91"/>
    </location>
</feature>
<feature type="region of interest" description="Disordered" evidence="1">
    <location>
        <begin position="202"/>
        <end position="225"/>
    </location>
</feature>
<feature type="region of interest" description="Disordered" evidence="1">
    <location>
        <begin position="442"/>
        <end position="549"/>
    </location>
</feature>